<sequence>MPALVTNDTIPRAPKPIPSKTKRATRPSNSIPQPLIDEAAKTVREPFNAEKHLNYQPPKKIYTMAEIGLEGQGIAPNAVCEPFQLFTPEAIDQMRAEIFSEPVLRDCQYTSGFIKNMIRGFGPARAPFICAAWKSPEVLAKVSAIAGTELIPSIDFEIGNVNVSINDAGESSVEHIKSTDQEKEASTSAVAWHYDSFPFVVVTMLSNCEGMVGGETALRLPNGERKVVRGPVQGTAVVMQGRYIEHQALKAFGGRERLAMVTCFRAKDPLVKDETVLTGVRGISDLSRLYHQYTEYRLEILEERIRHFQKMERGREIAKRPYDIAAARMWLMEQKEFLEDMLEEIYEIED</sequence>
<dbReference type="EMBL" id="JAADJG010000231">
    <property type="protein sequence ID" value="KAF4451056.1"/>
    <property type="molecule type" value="Genomic_DNA"/>
</dbReference>
<gene>
    <name evidence="2" type="ORF">F53441_5920</name>
</gene>
<evidence type="ECO:0000313" key="2">
    <source>
        <dbReference type="EMBL" id="KAF4451056.1"/>
    </source>
</evidence>
<reference evidence="2" key="1">
    <citation type="submission" date="2020-01" db="EMBL/GenBank/DDBJ databases">
        <title>Identification and distribution of gene clusters putatively required for synthesis of sphingolipid metabolism inhibitors in phylogenetically diverse species of the filamentous fungus Fusarium.</title>
        <authorList>
            <person name="Kim H.-S."/>
            <person name="Busman M."/>
            <person name="Brown D.W."/>
            <person name="Divon H."/>
            <person name="Uhlig S."/>
            <person name="Proctor R.H."/>
        </authorList>
    </citation>
    <scope>NUCLEOTIDE SEQUENCE</scope>
    <source>
        <strain evidence="2">NRRL 53441</strain>
    </source>
</reference>
<evidence type="ECO:0000313" key="3">
    <source>
        <dbReference type="Proteomes" id="UP000605986"/>
    </source>
</evidence>
<dbReference type="AlphaFoldDB" id="A0A8H4KIY5"/>
<protein>
    <recommendedName>
        <fullName evidence="4">Fe2OG dioxygenase domain-containing protein</fullName>
    </recommendedName>
</protein>
<keyword evidence="3" id="KW-1185">Reference proteome</keyword>
<name>A0A8H4KIY5_9HYPO</name>
<dbReference type="OrthoDB" id="10256055at2759"/>
<dbReference type="Proteomes" id="UP000605986">
    <property type="component" value="Unassembled WGS sequence"/>
</dbReference>
<evidence type="ECO:0008006" key="4">
    <source>
        <dbReference type="Google" id="ProtNLM"/>
    </source>
</evidence>
<dbReference type="PANTHER" id="PTHR41677:SF1">
    <property type="entry name" value="FE2OG DIOXYGENASE DOMAIN-CONTAINING PROTEIN"/>
    <property type="match status" value="1"/>
</dbReference>
<organism evidence="2 3">
    <name type="scientific">Fusarium austroafricanum</name>
    <dbReference type="NCBI Taxonomy" id="2364996"/>
    <lineage>
        <taxon>Eukaryota</taxon>
        <taxon>Fungi</taxon>
        <taxon>Dikarya</taxon>
        <taxon>Ascomycota</taxon>
        <taxon>Pezizomycotina</taxon>
        <taxon>Sordariomycetes</taxon>
        <taxon>Hypocreomycetidae</taxon>
        <taxon>Hypocreales</taxon>
        <taxon>Nectriaceae</taxon>
        <taxon>Fusarium</taxon>
        <taxon>Fusarium concolor species complex</taxon>
    </lineage>
</organism>
<accession>A0A8H4KIY5</accession>
<proteinExistence type="predicted"/>
<feature type="region of interest" description="Disordered" evidence="1">
    <location>
        <begin position="1"/>
        <end position="32"/>
    </location>
</feature>
<comment type="caution">
    <text evidence="2">The sequence shown here is derived from an EMBL/GenBank/DDBJ whole genome shotgun (WGS) entry which is preliminary data.</text>
</comment>
<evidence type="ECO:0000256" key="1">
    <source>
        <dbReference type="SAM" id="MobiDB-lite"/>
    </source>
</evidence>
<dbReference type="PANTHER" id="PTHR41677">
    <property type="entry name" value="YALI0B19030P"/>
    <property type="match status" value="1"/>
</dbReference>